<organism evidence="3 4">
    <name type="scientific">Streptomyces caeruleatus</name>
    <dbReference type="NCBI Taxonomy" id="661399"/>
    <lineage>
        <taxon>Bacteria</taxon>
        <taxon>Bacillati</taxon>
        <taxon>Actinomycetota</taxon>
        <taxon>Actinomycetes</taxon>
        <taxon>Kitasatosporales</taxon>
        <taxon>Streptomycetaceae</taxon>
        <taxon>Streptomyces</taxon>
    </lineage>
</organism>
<dbReference type="OrthoDB" id="4246702at2"/>
<dbReference type="AlphaFoldDB" id="A0A117RJD4"/>
<feature type="domain" description="DUF7848" evidence="2">
    <location>
        <begin position="1"/>
        <end position="78"/>
    </location>
</feature>
<dbReference type="Pfam" id="PF25232">
    <property type="entry name" value="DUF7848"/>
    <property type="match status" value="1"/>
</dbReference>
<name>A0A117RJD4_9ACTN</name>
<feature type="region of interest" description="Disordered" evidence="1">
    <location>
        <begin position="1"/>
        <end position="23"/>
    </location>
</feature>
<protein>
    <recommendedName>
        <fullName evidence="2">DUF7848 domain-containing protein</fullName>
    </recommendedName>
</protein>
<evidence type="ECO:0000313" key="3">
    <source>
        <dbReference type="EMBL" id="KUN94036.1"/>
    </source>
</evidence>
<sequence length="79" mass="8920">MARATYRFREHTLRPDTAQDAEPTNYAMQCKHCGDSSKGSESQTDGSEWATAHLKANPGHLAYTEVIGRSYRFEPGDWQ</sequence>
<evidence type="ECO:0000259" key="2">
    <source>
        <dbReference type="Pfam" id="PF25232"/>
    </source>
</evidence>
<dbReference type="STRING" id="661399.AQJ67_37365"/>
<evidence type="ECO:0000313" key="4">
    <source>
        <dbReference type="Proteomes" id="UP000053429"/>
    </source>
</evidence>
<keyword evidence="4" id="KW-1185">Reference proteome</keyword>
<accession>A0A117RJD4</accession>
<dbReference type="InterPro" id="IPR057170">
    <property type="entry name" value="DUF7848"/>
</dbReference>
<dbReference type="EMBL" id="LMWY01000052">
    <property type="protein sequence ID" value="KUN94036.1"/>
    <property type="molecule type" value="Genomic_DNA"/>
</dbReference>
<dbReference type="RefSeq" id="WP_062723934.1">
    <property type="nucleotide sequence ID" value="NZ_KQ948940.1"/>
</dbReference>
<proteinExistence type="predicted"/>
<dbReference type="Proteomes" id="UP000053429">
    <property type="component" value="Unassembled WGS sequence"/>
</dbReference>
<evidence type="ECO:0000256" key="1">
    <source>
        <dbReference type="SAM" id="MobiDB-lite"/>
    </source>
</evidence>
<gene>
    <name evidence="3" type="ORF">AQJ67_37365</name>
</gene>
<reference evidence="3 4" key="1">
    <citation type="submission" date="2015-10" db="EMBL/GenBank/DDBJ databases">
        <title>Draft genome sequence of Streptomyces caeruleatus NRRL B-24802, type strain for the species Streptomyces caeruleatus.</title>
        <authorList>
            <person name="Ruckert C."/>
            <person name="Winkler A."/>
            <person name="Kalinowski J."/>
            <person name="Kampfer P."/>
            <person name="Glaeser S."/>
        </authorList>
    </citation>
    <scope>NUCLEOTIDE SEQUENCE [LARGE SCALE GENOMIC DNA]</scope>
    <source>
        <strain evidence="3 4">NRRL B-24802</strain>
    </source>
</reference>
<comment type="caution">
    <text evidence="3">The sequence shown here is derived from an EMBL/GenBank/DDBJ whole genome shotgun (WGS) entry which is preliminary data.</text>
</comment>